<feature type="compositionally biased region" description="Gly residues" evidence="1">
    <location>
        <begin position="108"/>
        <end position="119"/>
    </location>
</feature>
<keyword evidence="2" id="KW-0812">Transmembrane</keyword>
<keyword evidence="2" id="KW-0472">Membrane</keyword>
<gene>
    <name evidence="3" type="ORF">AB4874_13915</name>
</gene>
<evidence type="ECO:0000313" key="4">
    <source>
        <dbReference type="Proteomes" id="UP001557465"/>
    </source>
</evidence>
<organism evidence="3 4">
    <name type="scientific">Thioclava arctica</name>
    <dbReference type="NCBI Taxonomy" id="3238301"/>
    <lineage>
        <taxon>Bacteria</taxon>
        <taxon>Pseudomonadati</taxon>
        <taxon>Pseudomonadota</taxon>
        <taxon>Alphaproteobacteria</taxon>
        <taxon>Rhodobacterales</taxon>
        <taxon>Paracoccaceae</taxon>
        <taxon>Thioclava</taxon>
    </lineage>
</organism>
<dbReference type="EMBL" id="JBFRYC010000008">
    <property type="protein sequence ID" value="MEX1662733.1"/>
    <property type="molecule type" value="Genomic_DNA"/>
</dbReference>
<keyword evidence="4" id="KW-1185">Reference proteome</keyword>
<dbReference type="Proteomes" id="UP001557465">
    <property type="component" value="Unassembled WGS sequence"/>
</dbReference>
<protein>
    <submittedName>
        <fullName evidence="3">Uncharacterized protein</fullName>
    </submittedName>
</protein>
<evidence type="ECO:0000313" key="3">
    <source>
        <dbReference type="EMBL" id="MEX1662733.1"/>
    </source>
</evidence>
<reference evidence="3 4" key="1">
    <citation type="journal article" date="2011" name="Int. J. Syst. Evol. Microbiol.">
        <title>Zhongshania antarctica gen. nov., sp. nov. and Zhongshania guokunii sp. nov., gammaproteobacteria respectively isolated from coastal attached (fast) ice and surface seawater of the Antarctic.</title>
        <authorList>
            <person name="Li H.J."/>
            <person name="Zhang X.Y."/>
            <person name="Chen C.X."/>
            <person name="Zhang Y.J."/>
            <person name="Gao Z.M."/>
            <person name="Yu Y."/>
            <person name="Chen X.L."/>
            <person name="Chen B."/>
            <person name="Zhang Y.Z."/>
        </authorList>
    </citation>
    <scope>NUCLEOTIDE SEQUENCE [LARGE SCALE GENOMIC DNA]</scope>
    <source>
        <strain evidence="3 4">15-R06ZXC-3</strain>
    </source>
</reference>
<comment type="caution">
    <text evidence="3">The sequence shown here is derived from an EMBL/GenBank/DDBJ whole genome shotgun (WGS) entry which is preliminary data.</text>
</comment>
<evidence type="ECO:0000256" key="2">
    <source>
        <dbReference type="SAM" id="Phobius"/>
    </source>
</evidence>
<feature type="compositionally biased region" description="Gly residues" evidence="1">
    <location>
        <begin position="72"/>
        <end position="84"/>
    </location>
</feature>
<evidence type="ECO:0000256" key="1">
    <source>
        <dbReference type="SAM" id="MobiDB-lite"/>
    </source>
</evidence>
<feature type="region of interest" description="Disordered" evidence="1">
    <location>
        <begin position="61"/>
        <end position="147"/>
    </location>
</feature>
<feature type="transmembrane region" description="Helical" evidence="2">
    <location>
        <begin position="28"/>
        <end position="49"/>
    </location>
</feature>
<proteinExistence type="predicted"/>
<dbReference type="RefSeq" id="WP_368392430.1">
    <property type="nucleotide sequence ID" value="NZ_JBFRYC010000008.1"/>
</dbReference>
<accession>A0ABV3TMC0</accession>
<keyword evidence="2" id="KW-1133">Transmembrane helix</keyword>
<sequence>MAQSNTSQNKENLGDDIMIGSNNNRKRSMLTGLSVAAIVAIIGGTSYFGSSYGFLGAANAEEGTSGSHTEGAGAGNKGGQGGHSDGQTGDDSGHTDTGGKKGPKNGASGQGDDGHGQGGPDADSEGKGPKAGSAGSTRSGKPVWSQEGLPEVELGRLNVARSPSHVLDRAYAEAMATLSPEMAAFYNQSLSDIVMSLSTNFDNQTYIDSPLQNLSMLRDALDGSISLPGVSNSNETLMAVFLGVASDKTVPISPDAVTAVSTILGAPVSPTEAARLAADAEAVRIAVLAGHG</sequence>
<name>A0ABV3TMC0_9RHOB</name>